<evidence type="ECO:0000313" key="4">
    <source>
        <dbReference type="EMBL" id="RVX39198.1"/>
    </source>
</evidence>
<dbReference type="InterPro" id="IPR020843">
    <property type="entry name" value="ER"/>
</dbReference>
<evidence type="ECO:0000256" key="2">
    <source>
        <dbReference type="ARBA" id="ARBA00023002"/>
    </source>
</evidence>
<dbReference type="Gene3D" id="3.40.50.720">
    <property type="entry name" value="NAD(P)-binding Rossmann-like Domain"/>
    <property type="match status" value="1"/>
</dbReference>
<feature type="domain" description="Enoyl reductase (ER)" evidence="3">
    <location>
        <begin position="10"/>
        <end position="320"/>
    </location>
</feature>
<protein>
    <submittedName>
        <fullName evidence="4">NADPH:quinone reductase-like Zn-dependent oxidoreductase</fullName>
    </submittedName>
</protein>
<evidence type="ECO:0000259" key="3">
    <source>
        <dbReference type="SMART" id="SM00829"/>
    </source>
</evidence>
<gene>
    <name evidence="4" type="ORF">EDD27_1546</name>
</gene>
<dbReference type="GO" id="GO:0070402">
    <property type="term" value="F:NADPH binding"/>
    <property type="evidence" value="ECO:0007669"/>
    <property type="project" value="TreeGrafter"/>
</dbReference>
<reference evidence="4 5" key="1">
    <citation type="submission" date="2019-01" db="EMBL/GenBank/DDBJ databases">
        <title>Sequencing the genomes of 1000 actinobacteria strains.</title>
        <authorList>
            <person name="Klenk H.-P."/>
        </authorList>
    </citation>
    <scope>NUCLEOTIDE SEQUENCE [LARGE SCALE GENOMIC DNA]</scope>
    <source>
        <strain evidence="4 5">DSM 43925</strain>
    </source>
</reference>
<dbReference type="SMART" id="SM00829">
    <property type="entry name" value="PKS_ER"/>
    <property type="match status" value="1"/>
</dbReference>
<evidence type="ECO:0000313" key="5">
    <source>
        <dbReference type="Proteomes" id="UP000284824"/>
    </source>
</evidence>
<sequence>MEAIRLHAYGPAANLRLESVPDPVAGAGEVRIAVHAAGLHFIETLMRRGQAVGPHPAPALPAILGGEVAGVVESVGEEVPAELVGRRVVTSDVTSGGYASLAVASASSLATLPGHVDYGPAVAMNTTGATTFGLLELAPLSASDVVLATAAAGGIGTLLVQYARGAGARVIGAAGGPAKVRRVEELGADLAVDYRQPGWDKLVREAFGEVTVAFDGVGGELGQAVYGLLGRGGRHVVFGSAAGEWFFAGEEDAAARGVTVYDGIAHLLGREGGVGDLRARALDAAADGSLTPAVQAFPLADAAAAHEALESRNTMGKVILVP</sequence>
<dbReference type="Proteomes" id="UP000284824">
    <property type="component" value="Unassembled WGS sequence"/>
</dbReference>
<comment type="caution">
    <text evidence="4">The sequence shown here is derived from an EMBL/GenBank/DDBJ whole genome shotgun (WGS) entry which is preliminary data.</text>
</comment>
<proteinExistence type="predicted"/>
<keyword evidence="2" id="KW-0560">Oxidoreductase</keyword>
<dbReference type="PANTHER" id="PTHR48106:SF13">
    <property type="entry name" value="QUINONE OXIDOREDUCTASE-RELATED"/>
    <property type="match status" value="1"/>
</dbReference>
<evidence type="ECO:0000256" key="1">
    <source>
        <dbReference type="ARBA" id="ARBA00022857"/>
    </source>
</evidence>
<dbReference type="InterPro" id="IPR036291">
    <property type="entry name" value="NAD(P)-bd_dom_sf"/>
</dbReference>
<dbReference type="EMBL" id="SAUN01000001">
    <property type="protein sequence ID" value="RVX39198.1"/>
    <property type="molecule type" value="Genomic_DNA"/>
</dbReference>
<dbReference type="GO" id="GO:0008270">
    <property type="term" value="F:zinc ion binding"/>
    <property type="evidence" value="ECO:0007669"/>
    <property type="project" value="InterPro"/>
</dbReference>
<dbReference type="GO" id="GO:0035925">
    <property type="term" value="F:mRNA 3'-UTR AU-rich region binding"/>
    <property type="evidence" value="ECO:0007669"/>
    <property type="project" value="TreeGrafter"/>
</dbReference>
<organism evidence="4 5">
    <name type="scientific">Nonomuraea polychroma</name>
    <dbReference type="NCBI Taxonomy" id="46176"/>
    <lineage>
        <taxon>Bacteria</taxon>
        <taxon>Bacillati</taxon>
        <taxon>Actinomycetota</taxon>
        <taxon>Actinomycetes</taxon>
        <taxon>Streptosporangiales</taxon>
        <taxon>Streptosporangiaceae</taxon>
        <taxon>Nonomuraea</taxon>
    </lineage>
</organism>
<dbReference type="Pfam" id="PF08240">
    <property type="entry name" value="ADH_N"/>
    <property type="match status" value="1"/>
</dbReference>
<dbReference type="PANTHER" id="PTHR48106">
    <property type="entry name" value="QUINONE OXIDOREDUCTASE PIG3-RELATED"/>
    <property type="match status" value="1"/>
</dbReference>
<dbReference type="InterPro" id="IPR013149">
    <property type="entry name" value="ADH-like_C"/>
</dbReference>
<dbReference type="AlphaFoldDB" id="A0A438M154"/>
<dbReference type="PROSITE" id="PS01162">
    <property type="entry name" value="QOR_ZETA_CRYSTAL"/>
    <property type="match status" value="1"/>
</dbReference>
<dbReference type="SUPFAM" id="SSF50129">
    <property type="entry name" value="GroES-like"/>
    <property type="match status" value="1"/>
</dbReference>
<dbReference type="Gene3D" id="3.90.180.10">
    <property type="entry name" value="Medium-chain alcohol dehydrogenases, catalytic domain"/>
    <property type="match status" value="1"/>
</dbReference>
<keyword evidence="1" id="KW-0521">NADP</keyword>
<dbReference type="SUPFAM" id="SSF51735">
    <property type="entry name" value="NAD(P)-binding Rossmann-fold domains"/>
    <property type="match status" value="1"/>
</dbReference>
<dbReference type="Pfam" id="PF00107">
    <property type="entry name" value="ADH_zinc_N"/>
    <property type="match status" value="1"/>
</dbReference>
<dbReference type="InterPro" id="IPR002364">
    <property type="entry name" value="Quin_OxRdtase/zeta-crystal_CS"/>
</dbReference>
<dbReference type="GO" id="GO:0005829">
    <property type="term" value="C:cytosol"/>
    <property type="evidence" value="ECO:0007669"/>
    <property type="project" value="TreeGrafter"/>
</dbReference>
<dbReference type="InterPro" id="IPR011032">
    <property type="entry name" value="GroES-like_sf"/>
</dbReference>
<dbReference type="InterPro" id="IPR013154">
    <property type="entry name" value="ADH-like_N"/>
</dbReference>
<name>A0A438M154_9ACTN</name>
<keyword evidence="5" id="KW-1185">Reference proteome</keyword>
<dbReference type="OrthoDB" id="5195079at2"/>
<dbReference type="GO" id="GO:0003960">
    <property type="term" value="F:quinone reductase (NADPH) activity"/>
    <property type="evidence" value="ECO:0007669"/>
    <property type="project" value="TreeGrafter"/>
</dbReference>
<dbReference type="RefSeq" id="WP_127931732.1">
    <property type="nucleotide sequence ID" value="NZ_SAUN01000001.1"/>
</dbReference>
<accession>A0A438M154</accession>